<evidence type="ECO:0000313" key="1">
    <source>
        <dbReference type="EMBL" id="PYY25169.1"/>
    </source>
</evidence>
<evidence type="ECO:0008006" key="3">
    <source>
        <dbReference type="Google" id="ProtNLM"/>
    </source>
</evidence>
<dbReference type="Proteomes" id="UP000247459">
    <property type="component" value="Unassembled WGS sequence"/>
</dbReference>
<protein>
    <recommendedName>
        <fullName evidence="3">Transporter</fullName>
    </recommendedName>
</protein>
<evidence type="ECO:0000313" key="2">
    <source>
        <dbReference type="Proteomes" id="UP000247459"/>
    </source>
</evidence>
<sequence length="79" mass="9274">MAYPQPIYPVPANPLGLQNCINRFTYMWLRDGDNFWFFLTAVSESRAYGYRFFGGRWNQYSIGLREIASYNCSPVPTLY</sequence>
<gene>
    <name evidence="1" type="ORF">PIL02S_06763</name>
</gene>
<comment type="caution">
    <text evidence="1">The sequence shown here is derived from an EMBL/GenBank/DDBJ whole genome shotgun (WGS) entry which is preliminary data.</text>
</comment>
<reference evidence="1 2" key="1">
    <citation type="submission" date="2018-01" db="EMBL/GenBank/DDBJ databases">
        <title>Genome sequence of the PGP bacterium Paenibacillus illinoisensis E3.</title>
        <authorList>
            <person name="Rolli E."/>
            <person name="Marasco R."/>
            <person name="Bessem C."/>
            <person name="Michoud G."/>
            <person name="Gaiarsa S."/>
            <person name="Borin S."/>
            <person name="Daffonchio D."/>
        </authorList>
    </citation>
    <scope>NUCLEOTIDE SEQUENCE [LARGE SCALE GENOMIC DNA]</scope>
    <source>
        <strain evidence="1 2">E3</strain>
    </source>
</reference>
<accession>A0A2W0C4X7</accession>
<organism evidence="1 2">
    <name type="scientific">Paenibacillus illinoisensis</name>
    <dbReference type="NCBI Taxonomy" id="59845"/>
    <lineage>
        <taxon>Bacteria</taxon>
        <taxon>Bacillati</taxon>
        <taxon>Bacillota</taxon>
        <taxon>Bacilli</taxon>
        <taxon>Bacillales</taxon>
        <taxon>Paenibacillaceae</taxon>
        <taxon>Paenibacillus</taxon>
    </lineage>
</organism>
<dbReference type="AlphaFoldDB" id="A0A2W0C4X7"/>
<dbReference type="EMBL" id="PRLG01000039">
    <property type="protein sequence ID" value="PYY25169.1"/>
    <property type="molecule type" value="Genomic_DNA"/>
</dbReference>
<name>A0A2W0C4X7_9BACL</name>
<proteinExistence type="predicted"/>